<dbReference type="Proteomes" id="UP000246121">
    <property type="component" value="Unassembled WGS sequence"/>
</dbReference>
<dbReference type="VEuPathDB" id="TriTrypDB:TcG_01627"/>
<feature type="compositionally biased region" description="Polar residues" evidence="1">
    <location>
        <begin position="809"/>
        <end position="833"/>
    </location>
</feature>
<sequence length="1200" mass="129493">MDRVSILHAFPSESTFLADVPSSILRRPVERARRHGSREIGSHDTHEAFMRALSGSIHTSQSCIQDGGEEKVLSVMRVVSINGSVDFHERFLAECESYCRLCSRLQHAVDWLLLRKSRCKDSGTPTGMASHASDVDSLSHVVYPLEPTAFLAAAFALPSLASISSSLPGDEGLLAATAADGKRGGSPSLQSSRTVPYCFFHWCPMQRLLRIGGDSGGNNRLGSHGSSSTSSSGGTVFPGALRRTLMERVTAIANIAGVCGCVSPVHNALSVHNRCKIGLTLSAYMDDNLPRSVTTDGGGASTKMTTYEADPFSRWRDDILWRLLGSLVSALAVLHASGFHYRGGLSADDILCFALPNDDDDAFIGDTMWQEGERDSNSIGQRLNGWVKGNQRRWLITEATPAHQAFFMFATLPRSLFVEESKDPSELAAAQRRDTAAVGRIILMAVEEMKRRRGAKGMNSCSELIFVAERMATMEEAGGRMLAAEAPAHRFAQLQAVQLRTHLWFLRAIVDERDAELEAAAKAAAFQNNSSSKATESKDRCFSSRLLMNNEAFMEKLNERERLLSEREKNLERFLVLYELTAERLDELPAKKDGLDLLKRSLLHVPGARSPAIPGTTSTPLSATASTWSSGAKQPRSKPVRCPATTAKSEAAPSDRTQPLYGLLRFSKSETAGSASAPGATATLSSRSVTVLADKGKQSPGPRTQQWTSQVTSERSSRRGVVLPSSPSLLHLNWKRVSSILAREGANTAVATARSSACRRKSILAGTVGRALTPRTEVSSAPATTAGGEKVPAARERSSKRPMSVKRGSFSTAPTQVQSRKMTPSRGQRQASILLSPEISPLGRVKEENSSLLLASCYKTPPRATSSSTPMPSRGSPATTNAWNKMSTPHSTNSTTQGATPRHLQSSVTSIIAKELKMSPDSALSLSPVTGHLLGTTPKEKSPFYNPLLYMAPPEGAMNLSMSPDKSLSAKQPAKSPTSAKKEPRAPVFGAHSPLLQRDGSTRAIRMHNGRTEPNSLEASRETPNRRQRGDGASAKTGTPNNRLLNGAHRPGSDDGVPSPRFFIRFSEHVNEKEPDIPQSSKVGRPRSRCRQEQEEKTTPRALRSRIANDGWVNHHLEVLEKLRYDFQQSEMLKSARSTPSGKALGRGVRGPNAAGVGAFAPPADRGKNRDASTWGDGSSQAAAGAAAPQATSEGAKLMY</sequence>
<accession>A0A2V2VAV3</accession>
<feature type="compositionally biased region" description="Basic and acidic residues" evidence="1">
    <location>
        <begin position="1019"/>
        <end position="1030"/>
    </location>
</feature>
<evidence type="ECO:0000256" key="1">
    <source>
        <dbReference type="SAM" id="MobiDB-lite"/>
    </source>
</evidence>
<dbReference type="AlphaFoldDB" id="A0A2V2VAV3"/>
<reference evidence="2 3" key="1">
    <citation type="journal article" date="2018" name="Microb. Genom.">
        <title>Expanding an expanded genome: long-read sequencing of Trypanosoma cruzi.</title>
        <authorList>
            <person name="Berna L."/>
            <person name="Rodriguez M."/>
            <person name="Chiribao M.L."/>
            <person name="Parodi-Talice A."/>
            <person name="Pita S."/>
            <person name="Rijo G."/>
            <person name="Alvarez-Valin F."/>
            <person name="Robello C."/>
        </authorList>
    </citation>
    <scope>NUCLEOTIDE SEQUENCE [LARGE SCALE GENOMIC DNA]</scope>
    <source>
        <strain evidence="2 3">Dm28c</strain>
    </source>
</reference>
<feature type="compositionally biased region" description="Polar residues" evidence="1">
    <location>
        <begin position="701"/>
        <end position="714"/>
    </location>
</feature>
<dbReference type="VEuPathDB" id="TriTrypDB:TCSYLVIO_001830"/>
<dbReference type="EMBL" id="PRFA01000030">
    <property type="protein sequence ID" value="PWU93657.1"/>
    <property type="molecule type" value="Genomic_DNA"/>
</dbReference>
<feature type="compositionally biased region" description="Basic and acidic residues" evidence="1">
    <location>
        <begin position="1066"/>
        <end position="1076"/>
    </location>
</feature>
<dbReference type="VEuPathDB" id="TriTrypDB:TcYC6_0046100"/>
<feature type="region of interest" description="Disordered" evidence="1">
    <location>
        <begin position="607"/>
        <end position="659"/>
    </location>
</feature>
<feature type="compositionally biased region" description="Basic and acidic residues" evidence="1">
    <location>
        <begin position="1090"/>
        <end position="1099"/>
    </location>
</feature>
<feature type="region of interest" description="Disordered" evidence="1">
    <location>
        <begin position="672"/>
        <end position="722"/>
    </location>
</feature>
<feature type="compositionally biased region" description="Low complexity" evidence="1">
    <location>
        <begin position="672"/>
        <end position="686"/>
    </location>
</feature>
<feature type="region of interest" description="Disordered" evidence="1">
    <location>
        <begin position="214"/>
        <end position="235"/>
    </location>
</feature>
<dbReference type="VEuPathDB" id="TriTrypDB:C4B63_30g191"/>
<feature type="compositionally biased region" description="Polar residues" evidence="1">
    <location>
        <begin position="960"/>
        <end position="979"/>
    </location>
</feature>
<name>A0A2V2VAV3_TRYCR</name>
<dbReference type="VEuPathDB" id="TriTrypDB:TcBrA4_0088250"/>
<comment type="caution">
    <text evidence="2">The sequence shown here is derived from an EMBL/GenBank/DDBJ whole genome shotgun (WGS) entry which is preliminary data.</text>
</comment>
<feature type="compositionally biased region" description="Polar residues" evidence="1">
    <location>
        <begin position="863"/>
        <end position="904"/>
    </location>
</feature>
<dbReference type="VEuPathDB" id="TriTrypDB:BCY84_16470"/>
<feature type="region of interest" description="Disordered" evidence="1">
    <location>
        <begin position="860"/>
        <end position="904"/>
    </location>
</feature>
<feature type="region of interest" description="Disordered" evidence="1">
    <location>
        <begin position="775"/>
        <end position="835"/>
    </location>
</feature>
<dbReference type="VEuPathDB" id="TriTrypDB:ECC02_005979"/>
<feature type="compositionally biased region" description="Low complexity" evidence="1">
    <location>
        <begin position="616"/>
        <end position="630"/>
    </location>
</feature>
<feature type="compositionally biased region" description="Low complexity" evidence="1">
    <location>
        <begin position="1178"/>
        <end position="1200"/>
    </location>
</feature>
<proteinExistence type="predicted"/>
<gene>
    <name evidence="2" type="ORF">C4B63_30g191</name>
</gene>
<feature type="region of interest" description="Disordered" evidence="1">
    <location>
        <begin position="1134"/>
        <end position="1200"/>
    </location>
</feature>
<dbReference type="VEuPathDB" id="TriTrypDB:Tc_MARK_640"/>
<protein>
    <submittedName>
        <fullName evidence="2">Uncharacterized protein</fullName>
    </submittedName>
</protein>
<dbReference type="VEuPathDB" id="TriTrypDB:TCDM_01836"/>
<feature type="compositionally biased region" description="Low complexity" evidence="1">
    <location>
        <begin position="222"/>
        <end position="235"/>
    </location>
</feature>
<feature type="region of interest" description="Disordered" evidence="1">
    <location>
        <begin position="956"/>
        <end position="1101"/>
    </location>
</feature>
<dbReference type="VEuPathDB" id="TriTrypDB:TcCL_ESM02280"/>
<organism evidence="2 3">
    <name type="scientific">Trypanosoma cruzi</name>
    <dbReference type="NCBI Taxonomy" id="5693"/>
    <lineage>
        <taxon>Eukaryota</taxon>
        <taxon>Discoba</taxon>
        <taxon>Euglenozoa</taxon>
        <taxon>Kinetoplastea</taxon>
        <taxon>Metakinetoplastina</taxon>
        <taxon>Trypanosomatida</taxon>
        <taxon>Trypanosomatidae</taxon>
        <taxon>Trypanosoma</taxon>
        <taxon>Schizotrypanum</taxon>
    </lineage>
</organism>
<evidence type="ECO:0000313" key="3">
    <source>
        <dbReference type="Proteomes" id="UP000246121"/>
    </source>
</evidence>
<dbReference type="VEuPathDB" id="TriTrypDB:TcCLB.506825.230"/>
<dbReference type="VEuPathDB" id="TriTrypDB:C3747_54g161"/>
<evidence type="ECO:0000313" key="2">
    <source>
        <dbReference type="EMBL" id="PWU93657.1"/>
    </source>
</evidence>